<dbReference type="OrthoDB" id="3759773at2759"/>
<dbReference type="Proteomes" id="UP000223968">
    <property type="component" value="Unassembled WGS sequence"/>
</dbReference>
<dbReference type="CDD" id="cd09917">
    <property type="entry name" value="F-box_SF"/>
    <property type="match status" value="1"/>
</dbReference>
<evidence type="ECO:0000313" key="1">
    <source>
        <dbReference type="EMBL" id="PGH11248.1"/>
    </source>
</evidence>
<name>A0A2B7XRM3_9EURO</name>
<comment type="caution">
    <text evidence="1">The sequence shown here is derived from an EMBL/GenBank/DDBJ whole genome shotgun (WGS) entry which is preliminary data.</text>
</comment>
<dbReference type="InterPro" id="IPR036047">
    <property type="entry name" value="F-box-like_dom_sf"/>
</dbReference>
<dbReference type="SUPFAM" id="SSF81383">
    <property type="entry name" value="F-box domain"/>
    <property type="match status" value="1"/>
</dbReference>
<proteinExistence type="predicted"/>
<sequence length="487" mass="55237">MASLTIEHLPHELLIHCCSFLQGSTPDVQSLRLTSKRLHDASSFFLVDTLTIRITTKSISMLEAVSNHPIISKGIKTIKLCLCFYGDVEDGQTKVGLLAVCDRRIFALLLQTARAFNAVERAPEETEQFQLIQSRVNDIRRGLTSVELGSLEATTDSESRAIRVILNSLEVYKSRLVDQQVVVKDGSHIRRIGVALSKLARPSSLEIFGYDRTENDIDSSDCSIATMTEKLNSDEVCLDIFLDAMTSRGQYLTLDMEGLCAKTFMGIFAQLSRQQICPSHISIDLDAPKYLELFRPSESEHEMISRVVQRAEDLSFTVRWWSKRDINFGVFKASQEEMQDLASLTSAFFNTETVRFLDLNLYDYSIQVDPPRVGLYDFFPDCKWPQLESLSLVSLPFHERELRRLVDRHRDSLRILDMHGLHIISGTWRNSLDILRGLNCLEEVSCDWPAGAEFGNGAHEDDLVYSYSERAVCEYILRVGDMENPLG</sequence>
<gene>
    <name evidence="1" type="ORF">AJ79_04982</name>
</gene>
<accession>A0A2B7XRM3</accession>
<reference evidence="1 2" key="1">
    <citation type="submission" date="2017-10" db="EMBL/GenBank/DDBJ databases">
        <title>Comparative genomics in systemic dimorphic fungi from Ajellomycetaceae.</title>
        <authorList>
            <person name="Munoz J.F."/>
            <person name="Mcewen J.G."/>
            <person name="Clay O.K."/>
            <person name="Cuomo C.A."/>
        </authorList>
    </citation>
    <scope>NUCLEOTIDE SEQUENCE [LARGE SCALE GENOMIC DNA]</scope>
    <source>
        <strain evidence="1 2">UAMH5409</strain>
    </source>
</reference>
<dbReference type="EMBL" id="PDNB01000075">
    <property type="protein sequence ID" value="PGH11248.1"/>
    <property type="molecule type" value="Genomic_DNA"/>
</dbReference>
<protein>
    <recommendedName>
        <fullName evidence="3">F-box domain-containing protein</fullName>
    </recommendedName>
</protein>
<keyword evidence="2" id="KW-1185">Reference proteome</keyword>
<organism evidence="1 2">
    <name type="scientific">Helicocarpus griseus UAMH5409</name>
    <dbReference type="NCBI Taxonomy" id="1447875"/>
    <lineage>
        <taxon>Eukaryota</taxon>
        <taxon>Fungi</taxon>
        <taxon>Dikarya</taxon>
        <taxon>Ascomycota</taxon>
        <taxon>Pezizomycotina</taxon>
        <taxon>Eurotiomycetes</taxon>
        <taxon>Eurotiomycetidae</taxon>
        <taxon>Onygenales</taxon>
        <taxon>Ajellomycetaceae</taxon>
        <taxon>Helicocarpus</taxon>
    </lineage>
</organism>
<dbReference type="STRING" id="1447875.A0A2B7XRM3"/>
<evidence type="ECO:0000313" key="2">
    <source>
        <dbReference type="Proteomes" id="UP000223968"/>
    </source>
</evidence>
<dbReference type="AlphaFoldDB" id="A0A2B7XRM3"/>
<evidence type="ECO:0008006" key="3">
    <source>
        <dbReference type="Google" id="ProtNLM"/>
    </source>
</evidence>